<dbReference type="OrthoDB" id="3637765at2759"/>
<dbReference type="GO" id="GO:0006351">
    <property type="term" value="P:DNA-templated transcription"/>
    <property type="evidence" value="ECO:0007669"/>
    <property type="project" value="InterPro"/>
</dbReference>
<comment type="subcellular location">
    <subcellularLocation>
        <location evidence="1">Nucleus</location>
    </subcellularLocation>
</comment>
<dbReference type="GO" id="GO:0000981">
    <property type="term" value="F:DNA-binding transcription factor activity, RNA polymerase II-specific"/>
    <property type="evidence" value="ECO:0007669"/>
    <property type="project" value="TreeGrafter"/>
</dbReference>
<dbReference type="CDD" id="cd12148">
    <property type="entry name" value="fungal_TF_MHR"/>
    <property type="match status" value="1"/>
</dbReference>
<proteinExistence type="predicted"/>
<feature type="domain" description="Xylanolytic transcriptional activator regulatory" evidence="7">
    <location>
        <begin position="183"/>
        <end position="269"/>
    </location>
</feature>
<dbReference type="AlphaFoldDB" id="A0A9Q9B6D4"/>
<evidence type="ECO:0000256" key="4">
    <source>
        <dbReference type="ARBA" id="ARBA00023163"/>
    </source>
</evidence>
<dbReference type="GO" id="GO:0000976">
    <property type="term" value="F:transcription cis-regulatory region binding"/>
    <property type="evidence" value="ECO:0007669"/>
    <property type="project" value="TreeGrafter"/>
</dbReference>
<keyword evidence="9" id="KW-1185">Reference proteome</keyword>
<keyword evidence="2" id="KW-0805">Transcription regulation</keyword>
<evidence type="ECO:0000256" key="1">
    <source>
        <dbReference type="ARBA" id="ARBA00004123"/>
    </source>
</evidence>
<evidence type="ECO:0000313" key="8">
    <source>
        <dbReference type="EMBL" id="USW59065.1"/>
    </source>
</evidence>
<reference evidence="8" key="1">
    <citation type="submission" date="2022-06" db="EMBL/GenBank/DDBJ databases">
        <title>Complete genome sequences of two strains of the flax pathogen Septoria linicola.</title>
        <authorList>
            <person name="Lapalu N."/>
            <person name="Simon A."/>
            <person name="Demenou B."/>
            <person name="Paumier D."/>
            <person name="Guillot M.-P."/>
            <person name="Gout L."/>
            <person name="Valade R."/>
        </authorList>
    </citation>
    <scope>NUCLEOTIDE SEQUENCE</scope>
    <source>
        <strain evidence="8">SE15195</strain>
    </source>
</reference>
<dbReference type="GO" id="GO:0008270">
    <property type="term" value="F:zinc ion binding"/>
    <property type="evidence" value="ECO:0007669"/>
    <property type="project" value="InterPro"/>
</dbReference>
<dbReference type="SMART" id="SM00906">
    <property type="entry name" value="Fungal_trans"/>
    <property type="match status" value="1"/>
</dbReference>
<protein>
    <recommendedName>
        <fullName evidence="7">Xylanolytic transcriptional activator regulatory domain-containing protein</fullName>
    </recommendedName>
</protein>
<feature type="region of interest" description="Disordered" evidence="6">
    <location>
        <begin position="465"/>
        <end position="507"/>
    </location>
</feature>
<evidence type="ECO:0000256" key="2">
    <source>
        <dbReference type="ARBA" id="ARBA00023015"/>
    </source>
</evidence>
<keyword evidence="3" id="KW-0238">DNA-binding</keyword>
<evidence type="ECO:0000256" key="6">
    <source>
        <dbReference type="SAM" id="MobiDB-lite"/>
    </source>
</evidence>
<feature type="compositionally biased region" description="Polar residues" evidence="6">
    <location>
        <begin position="482"/>
        <end position="491"/>
    </location>
</feature>
<evidence type="ECO:0000259" key="7">
    <source>
        <dbReference type="SMART" id="SM00906"/>
    </source>
</evidence>
<dbReference type="GO" id="GO:0005634">
    <property type="term" value="C:nucleus"/>
    <property type="evidence" value="ECO:0007669"/>
    <property type="project" value="UniProtKB-SubCell"/>
</dbReference>
<accession>A0A9Q9B6D4</accession>
<keyword evidence="5" id="KW-0539">Nucleus</keyword>
<evidence type="ECO:0000313" key="9">
    <source>
        <dbReference type="Proteomes" id="UP001056384"/>
    </source>
</evidence>
<feature type="compositionally biased region" description="Basic and acidic residues" evidence="6">
    <location>
        <begin position="465"/>
        <end position="476"/>
    </location>
</feature>
<evidence type="ECO:0000256" key="3">
    <source>
        <dbReference type="ARBA" id="ARBA00023125"/>
    </source>
</evidence>
<evidence type="ECO:0000256" key="5">
    <source>
        <dbReference type="ARBA" id="ARBA00023242"/>
    </source>
</evidence>
<organism evidence="8 9">
    <name type="scientific">Septoria linicola</name>
    <dbReference type="NCBI Taxonomy" id="215465"/>
    <lineage>
        <taxon>Eukaryota</taxon>
        <taxon>Fungi</taxon>
        <taxon>Dikarya</taxon>
        <taxon>Ascomycota</taxon>
        <taxon>Pezizomycotina</taxon>
        <taxon>Dothideomycetes</taxon>
        <taxon>Dothideomycetidae</taxon>
        <taxon>Mycosphaerellales</taxon>
        <taxon>Mycosphaerellaceae</taxon>
        <taxon>Septoria</taxon>
    </lineage>
</organism>
<dbReference type="InterPro" id="IPR007219">
    <property type="entry name" value="XnlR_reg_dom"/>
</dbReference>
<dbReference type="EMBL" id="CP099429">
    <property type="protein sequence ID" value="USW59065.1"/>
    <property type="molecule type" value="Genomic_DNA"/>
</dbReference>
<dbReference type="PANTHER" id="PTHR31845">
    <property type="entry name" value="FINGER DOMAIN PROTEIN, PUTATIVE-RELATED"/>
    <property type="match status" value="1"/>
</dbReference>
<feature type="compositionally biased region" description="Basic and acidic residues" evidence="6">
    <location>
        <begin position="29"/>
        <end position="40"/>
    </location>
</feature>
<feature type="region of interest" description="Disordered" evidence="6">
    <location>
        <begin position="1"/>
        <end position="46"/>
    </location>
</feature>
<dbReference type="Proteomes" id="UP001056384">
    <property type="component" value="Chromosome 12"/>
</dbReference>
<dbReference type="InterPro" id="IPR051089">
    <property type="entry name" value="prtT"/>
</dbReference>
<name>A0A9Q9B6D4_9PEZI</name>
<sequence length="571" mass="64048">MPALDLYTSPSIVQPRHIPQPSRPASPLDPDKESRARDVSPDPMNSLMEATRMNGLRSQLRSAKQRRKGGMRRRDHDLIAQNLLSETDAEEMLHLFKNSHNPHLFSAGIADDATIASLRSSSTVLFTAVMLVAAFHVEGRESMHDTVHGHFMGLVTSVMWDRFHTLDDIRGIAIAAFWQPYLSWKLSGLSIRMATELNLHHAFYAAFSEQGISDEERKEGLEKTRLWYLLYILDHQSSIAYTRPSSMSELRPIKDFELLLQSGSCTVDDRALIAQVAGLAALSRAFDHFGLNPRRVMTGDDAAILNHTRFADNIQSWYDRWSISEPTDVAHNASLQYHFSNLVLHSMVLRGRPLEKLCTLPSSLRPLALKAIESAHAVLQHFLDDAGFSLRVASVPLYVHSTIAFAVVFLLKLAHRWRDLGITIDPEHRTIPLIKGVTEHLRACKVGANHMVFSMAKGFERMLRQPERSSGPDEYHAAGVLTSPNNAQHSNWSREERRGPGQESGSSAAILSEMSSTNGTFTADHTHDDIVAPNWDLQDEELWSVAMGYDLLEPTLQGGLFTDCDFFSNNW</sequence>
<gene>
    <name evidence="8" type="ORF">Slin15195_G123840</name>
</gene>
<dbReference type="PANTHER" id="PTHR31845:SF17">
    <property type="entry name" value="ZN(II)2CYS6 TRANSCRIPTION FACTOR (EUROFUNG)"/>
    <property type="match status" value="1"/>
</dbReference>
<keyword evidence="4" id="KW-0804">Transcription</keyword>